<dbReference type="InterPro" id="IPR001478">
    <property type="entry name" value="PDZ"/>
</dbReference>
<evidence type="ECO:0000313" key="8">
    <source>
        <dbReference type="Proteomes" id="UP000095347"/>
    </source>
</evidence>
<protein>
    <recommendedName>
        <fullName evidence="6">PDZ domain-containing protein</fullName>
    </recommendedName>
</protein>
<dbReference type="Gene3D" id="3.30.750.44">
    <property type="match status" value="1"/>
</dbReference>
<dbReference type="SMART" id="SM00245">
    <property type="entry name" value="TSPc"/>
    <property type="match status" value="1"/>
</dbReference>
<dbReference type="OrthoDB" id="9812068at2"/>
<evidence type="ECO:0000313" key="7">
    <source>
        <dbReference type="EMBL" id="OEJ66791.1"/>
    </source>
</evidence>
<comment type="caution">
    <text evidence="7">The sequence shown here is derived from an EMBL/GenBank/DDBJ whole genome shotgun (WGS) entry which is preliminary data.</text>
</comment>
<feature type="domain" description="PDZ" evidence="6">
    <location>
        <begin position="188"/>
        <end position="256"/>
    </location>
</feature>
<evidence type="ECO:0000256" key="4">
    <source>
        <dbReference type="ARBA" id="ARBA00022825"/>
    </source>
</evidence>
<comment type="similarity">
    <text evidence="1 5">Belongs to the peptidase S41A family.</text>
</comment>
<dbReference type="STRING" id="28181.BEN30_11200"/>
<proteinExistence type="inferred from homology"/>
<dbReference type="PROSITE" id="PS50106">
    <property type="entry name" value="PDZ"/>
    <property type="match status" value="1"/>
</dbReference>
<dbReference type="CDD" id="cd07560">
    <property type="entry name" value="Peptidase_S41_CPP"/>
    <property type="match status" value="1"/>
</dbReference>
<sequence>MGADTNKRARPFTAVIFGVAWIAALAGCAPNERTSNPQNKLIVSTIGFESDDHSLGESFRYDDAYTMIRAGLRGITQRYLDPVEMDALALDGIRGLATIDPNLSLVEKDSLISLNLGNKTIADFPRPIAEDSEDEAADWADLTVDIIRAARSTSTELQEADNEHTYEAVFDGMLSGLDGFSRYAGTQQASANRARRDGFGGIGIRFAKSTDAIFITHVQKDSPADSVGLHPGDVISSINTEDVSGWSLRQVAQLLRGPVGSALTLHIVRASTDKAYQDRNISFNLSRAHIVPQTVRSHVEDDMLKIVVTSFNKRTAPDVRETLRTYQGALKSGRIKGLVLDLRGNPGGLLTQSVEVADLFLDSGLIIATRGRHPDSFHDYLANGHDVINGMPLVILLDGDSASAAEIVASALQDLGRAVVIGSSSYGKGTVQTVIRLPNNGEMTLTWSRLVSPSGYALHGLGVMPAVCATNATVKGAANTPTRPQDGELGPILAFAHIDSQHTAMTAWRAAGMIFDGRRSGLRDSCPSKVFQPGKNGDLLMELAAQVIHDPILYHHALVVPEPINTAFKN</sequence>
<dbReference type="InterPro" id="IPR005151">
    <property type="entry name" value="Tail-specific_protease"/>
</dbReference>
<dbReference type="Proteomes" id="UP000095347">
    <property type="component" value="Unassembled WGS sequence"/>
</dbReference>
<name>A0A1E5Q725_9PROT</name>
<dbReference type="GO" id="GO:0004175">
    <property type="term" value="F:endopeptidase activity"/>
    <property type="evidence" value="ECO:0007669"/>
    <property type="project" value="TreeGrafter"/>
</dbReference>
<organism evidence="7 8">
    <name type="scientific">Magnetovibrio blakemorei</name>
    <dbReference type="NCBI Taxonomy" id="28181"/>
    <lineage>
        <taxon>Bacteria</taxon>
        <taxon>Pseudomonadati</taxon>
        <taxon>Pseudomonadota</taxon>
        <taxon>Alphaproteobacteria</taxon>
        <taxon>Rhodospirillales</taxon>
        <taxon>Magnetovibrionaceae</taxon>
        <taxon>Magnetovibrio</taxon>
    </lineage>
</organism>
<dbReference type="InterPro" id="IPR004447">
    <property type="entry name" value="Peptidase_S41A"/>
</dbReference>
<evidence type="ECO:0000256" key="2">
    <source>
        <dbReference type="ARBA" id="ARBA00022670"/>
    </source>
</evidence>
<dbReference type="SUPFAM" id="SSF52096">
    <property type="entry name" value="ClpP/crotonase"/>
    <property type="match status" value="1"/>
</dbReference>
<dbReference type="InterPro" id="IPR029045">
    <property type="entry name" value="ClpP/crotonase-like_dom_sf"/>
</dbReference>
<evidence type="ECO:0000256" key="1">
    <source>
        <dbReference type="ARBA" id="ARBA00009179"/>
    </source>
</evidence>
<reference evidence="8" key="1">
    <citation type="submission" date="2016-07" db="EMBL/GenBank/DDBJ databases">
        <authorList>
            <person name="Florea S."/>
            <person name="Webb J.S."/>
            <person name="Jaromczyk J."/>
            <person name="Schardl C.L."/>
        </authorList>
    </citation>
    <scope>NUCLEOTIDE SEQUENCE [LARGE SCALE GENOMIC DNA]</scope>
    <source>
        <strain evidence="8">MV-1</strain>
    </source>
</reference>
<evidence type="ECO:0000256" key="5">
    <source>
        <dbReference type="RuleBase" id="RU004404"/>
    </source>
</evidence>
<dbReference type="PANTHER" id="PTHR32060">
    <property type="entry name" value="TAIL-SPECIFIC PROTEASE"/>
    <property type="match status" value="1"/>
</dbReference>
<dbReference type="SMART" id="SM00228">
    <property type="entry name" value="PDZ"/>
    <property type="match status" value="1"/>
</dbReference>
<dbReference type="GO" id="GO:0007165">
    <property type="term" value="P:signal transduction"/>
    <property type="evidence" value="ECO:0007669"/>
    <property type="project" value="TreeGrafter"/>
</dbReference>
<keyword evidence="8" id="KW-1185">Reference proteome</keyword>
<evidence type="ECO:0000259" key="6">
    <source>
        <dbReference type="PROSITE" id="PS50106"/>
    </source>
</evidence>
<dbReference type="SUPFAM" id="SSF50156">
    <property type="entry name" value="PDZ domain-like"/>
    <property type="match status" value="1"/>
</dbReference>
<evidence type="ECO:0000256" key="3">
    <source>
        <dbReference type="ARBA" id="ARBA00022801"/>
    </source>
</evidence>
<dbReference type="InterPro" id="IPR036034">
    <property type="entry name" value="PDZ_sf"/>
</dbReference>
<dbReference type="Gene3D" id="2.30.42.10">
    <property type="match status" value="1"/>
</dbReference>
<dbReference type="RefSeq" id="WP_069958167.1">
    <property type="nucleotide sequence ID" value="NZ_MCGG01000028.1"/>
</dbReference>
<dbReference type="PROSITE" id="PS51257">
    <property type="entry name" value="PROKAR_LIPOPROTEIN"/>
    <property type="match status" value="1"/>
</dbReference>
<accession>A0A1E5Q725</accession>
<dbReference type="EMBL" id="MCGG01000028">
    <property type="protein sequence ID" value="OEJ66791.1"/>
    <property type="molecule type" value="Genomic_DNA"/>
</dbReference>
<keyword evidence="3 5" id="KW-0378">Hydrolase</keyword>
<keyword evidence="4 5" id="KW-0720">Serine protease</keyword>
<dbReference type="Pfam" id="PF00595">
    <property type="entry name" value="PDZ"/>
    <property type="match status" value="1"/>
</dbReference>
<dbReference type="AlphaFoldDB" id="A0A1E5Q725"/>
<dbReference type="Pfam" id="PF03572">
    <property type="entry name" value="Peptidase_S41"/>
    <property type="match status" value="1"/>
</dbReference>
<dbReference type="NCBIfam" id="TIGR00225">
    <property type="entry name" value="prc"/>
    <property type="match status" value="1"/>
</dbReference>
<gene>
    <name evidence="7" type="ORF">BEN30_11200</name>
</gene>
<dbReference type="GO" id="GO:0006508">
    <property type="term" value="P:proteolysis"/>
    <property type="evidence" value="ECO:0007669"/>
    <property type="project" value="UniProtKB-KW"/>
</dbReference>
<dbReference type="PANTHER" id="PTHR32060:SF30">
    <property type="entry name" value="CARBOXY-TERMINAL PROCESSING PROTEASE CTPA"/>
    <property type="match status" value="1"/>
</dbReference>
<keyword evidence="2 5" id="KW-0645">Protease</keyword>
<dbReference type="Gene3D" id="3.90.226.10">
    <property type="entry name" value="2-enoyl-CoA Hydratase, Chain A, domain 1"/>
    <property type="match status" value="1"/>
</dbReference>
<dbReference type="CDD" id="cd06782">
    <property type="entry name" value="cpPDZ_CPP-like"/>
    <property type="match status" value="1"/>
</dbReference>
<dbReference type="GO" id="GO:0030288">
    <property type="term" value="C:outer membrane-bounded periplasmic space"/>
    <property type="evidence" value="ECO:0007669"/>
    <property type="project" value="TreeGrafter"/>
</dbReference>
<dbReference type="GO" id="GO:0008236">
    <property type="term" value="F:serine-type peptidase activity"/>
    <property type="evidence" value="ECO:0007669"/>
    <property type="project" value="UniProtKB-KW"/>
</dbReference>